<feature type="compositionally biased region" description="Polar residues" evidence="2">
    <location>
        <begin position="270"/>
        <end position="290"/>
    </location>
</feature>
<organism evidence="3 4">
    <name type="scientific">Hanseniaspora opuntiae</name>
    <dbReference type="NCBI Taxonomy" id="211096"/>
    <lineage>
        <taxon>Eukaryota</taxon>
        <taxon>Fungi</taxon>
        <taxon>Dikarya</taxon>
        <taxon>Ascomycota</taxon>
        <taxon>Saccharomycotina</taxon>
        <taxon>Saccharomycetes</taxon>
        <taxon>Saccharomycodales</taxon>
        <taxon>Saccharomycodaceae</taxon>
        <taxon>Hanseniaspora</taxon>
    </lineage>
</organism>
<sequence length="320" mass="36784">MESNQNKLKSILSKMNVDDSKVSSKRSKLDEKRMNARNKYKVQKSNRVSKKKRQQPPSIMKKIIGFFTSGDNKKEYQSGDDSLYEIQSRFHNQDQVKSIKRKLTSASNKSTKSTYVDDSLFNFKGKNYYKTALPKSPSKEESPLTLRQLSDKLLEYEKTISLLEKKVSDMSNEVTLMQQQHKQNNGFVDMSLIEEKRKINNLQSSDPMVDFDDNSNSNINDNLRKRNKHGNIMAFDKLSPIKRQNTFLGPERHSVLDASPKESGKGKANAITSSPTKTYKGNKLSNTNITRLLRNENNKSEDSYDWRQIEEDSISSSDIE</sequence>
<proteinExistence type="predicted"/>
<name>A0A1E5RYY4_9ASCO</name>
<feature type="region of interest" description="Disordered" evidence="2">
    <location>
        <begin position="252"/>
        <end position="320"/>
    </location>
</feature>
<keyword evidence="4" id="KW-1185">Reference proteome</keyword>
<feature type="compositionally biased region" description="Basic residues" evidence="2">
    <location>
        <begin position="35"/>
        <end position="54"/>
    </location>
</feature>
<feature type="compositionally biased region" description="Basic and acidic residues" evidence="2">
    <location>
        <begin position="16"/>
        <end position="34"/>
    </location>
</feature>
<protein>
    <submittedName>
        <fullName evidence="3">Uncharacterized protein</fullName>
    </submittedName>
</protein>
<feature type="region of interest" description="Disordered" evidence="2">
    <location>
        <begin position="1"/>
        <end position="56"/>
    </location>
</feature>
<accession>A0A1E5RYY4</accession>
<dbReference type="OrthoDB" id="3972920at2759"/>
<gene>
    <name evidence="3" type="ORF">AWRI3578_g92</name>
</gene>
<reference evidence="4" key="1">
    <citation type="journal article" date="2016" name="Genome Announc.">
        <title>Genome sequences of three species of Hanseniaspora isolated from spontaneous wine fermentations.</title>
        <authorList>
            <person name="Sternes P.R."/>
            <person name="Lee D."/>
            <person name="Kutyna D.R."/>
            <person name="Borneman A.R."/>
        </authorList>
    </citation>
    <scope>NUCLEOTIDE SEQUENCE [LARGE SCALE GENOMIC DNA]</scope>
    <source>
        <strain evidence="4">AWRI3578</strain>
    </source>
</reference>
<dbReference type="AlphaFoldDB" id="A0A1E5RYY4"/>
<comment type="caution">
    <text evidence="3">The sequence shown here is derived from an EMBL/GenBank/DDBJ whole genome shotgun (WGS) entry which is preliminary data.</text>
</comment>
<evidence type="ECO:0000256" key="1">
    <source>
        <dbReference type="SAM" id="Coils"/>
    </source>
</evidence>
<evidence type="ECO:0000313" key="3">
    <source>
        <dbReference type="EMBL" id="OEJ92210.1"/>
    </source>
</evidence>
<evidence type="ECO:0000313" key="4">
    <source>
        <dbReference type="Proteomes" id="UP000095605"/>
    </source>
</evidence>
<feature type="coiled-coil region" evidence="1">
    <location>
        <begin position="146"/>
        <end position="180"/>
    </location>
</feature>
<dbReference type="EMBL" id="LPNL01000001">
    <property type="protein sequence ID" value="OEJ92210.1"/>
    <property type="molecule type" value="Genomic_DNA"/>
</dbReference>
<evidence type="ECO:0000256" key="2">
    <source>
        <dbReference type="SAM" id="MobiDB-lite"/>
    </source>
</evidence>
<feature type="compositionally biased region" description="Basic and acidic residues" evidence="2">
    <location>
        <begin position="252"/>
        <end position="265"/>
    </location>
</feature>
<keyword evidence="1" id="KW-0175">Coiled coil</keyword>
<feature type="compositionally biased region" description="Basic and acidic residues" evidence="2">
    <location>
        <begin position="293"/>
        <end position="310"/>
    </location>
</feature>
<dbReference type="Proteomes" id="UP000095605">
    <property type="component" value="Unassembled WGS sequence"/>
</dbReference>